<accession>A0A484HG82</accession>
<dbReference type="PANTHER" id="PTHR42832:SF3">
    <property type="entry name" value="L-GLUTAMINE--4-(METHYLSULFANYL)-2-OXOBUTANOATE AMINOTRANSFERASE"/>
    <property type="match status" value="1"/>
</dbReference>
<dbReference type="EMBL" id="CAACVI010000023">
    <property type="protein sequence ID" value="VEN74220.1"/>
    <property type="molecule type" value="Genomic_DNA"/>
</dbReference>
<name>A0A484HG82_9BACT</name>
<dbReference type="NCBIfam" id="TIGR03540">
    <property type="entry name" value="DapC_direct"/>
    <property type="match status" value="1"/>
</dbReference>
<dbReference type="NCBIfam" id="NF006756">
    <property type="entry name" value="PRK09276.1"/>
    <property type="match status" value="1"/>
</dbReference>
<evidence type="ECO:0000256" key="7">
    <source>
        <dbReference type="RuleBase" id="RU000481"/>
    </source>
</evidence>
<dbReference type="InterPro" id="IPR015421">
    <property type="entry name" value="PyrdxlP-dep_Trfase_major"/>
</dbReference>
<evidence type="ECO:0000256" key="3">
    <source>
        <dbReference type="ARBA" id="ARBA00022576"/>
    </source>
</evidence>
<sequence length="389" mass="42500">MIAIEKSDRLNALPPYLFKEIDRQKEIAKSKGVDIIDLGVGDPDMPTPPHIIEVLKKEAENPANHQYPSYAGSDAFNAAAARWLKRRFNVELDHKKEVITLIGSKEGVAHIPLAFINPGDWALVPSPAYPVYEIGVKFAGGQVHFMDLVKENGFLPALDDIPEDIAQKAKLMFLNYPNNPTSAVADAGFYEKVVAFAEKHQIIVCHDAAYSEMAFDGYRPPSFLETPGAKDVGMEFHSLSKTYNMTGWRIGFAAGRAEVVQALGQVKSNIDSGAFQAVQMAGVAALEEDQSCVAEMSRIYAERRDVLIKGLRSLGLRPDAPRATFYVWIPVPEGRTSAEFAQALLTGAGIVSTPGNGFGAPGEGYIRMALTVGKERLKEAVERMKSMSI</sequence>
<feature type="domain" description="Aminotransferase class I/classII large" evidence="8">
    <location>
        <begin position="34"/>
        <end position="383"/>
    </location>
</feature>
<keyword evidence="4 7" id="KW-0808">Transferase</keyword>
<dbReference type="InterPro" id="IPR015422">
    <property type="entry name" value="PyrdxlP-dep_Trfase_small"/>
</dbReference>
<dbReference type="GO" id="GO:0030170">
    <property type="term" value="F:pyridoxal phosphate binding"/>
    <property type="evidence" value="ECO:0007669"/>
    <property type="project" value="InterPro"/>
</dbReference>
<dbReference type="InterPro" id="IPR050881">
    <property type="entry name" value="LL-DAP_aminotransferase"/>
</dbReference>
<dbReference type="GO" id="GO:0009089">
    <property type="term" value="P:lysine biosynthetic process via diaminopimelate"/>
    <property type="evidence" value="ECO:0007669"/>
    <property type="project" value="UniProtKB-UniPathway"/>
</dbReference>
<comment type="similarity">
    <text evidence="7">Belongs to the class-I pyridoxal-phosphate-dependent aminotransferase family.</text>
</comment>
<dbReference type="CDD" id="cd00609">
    <property type="entry name" value="AAT_like"/>
    <property type="match status" value="1"/>
</dbReference>
<gene>
    <name evidence="9" type="primary">dapL</name>
    <name evidence="9" type="ORF">EPICR_30154</name>
</gene>
<comment type="cofactor">
    <cofactor evidence="1 7">
        <name>pyridoxal 5'-phosphate</name>
        <dbReference type="ChEBI" id="CHEBI:597326"/>
    </cofactor>
</comment>
<organism evidence="9">
    <name type="scientific">uncultured Desulfobacteraceae bacterium</name>
    <dbReference type="NCBI Taxonomy" id="218296"/>
    <lineage>
        <taxon>Bacteria</taxon>
        <taxon>Pseudomonadati</taxon>
        <taxon>Thermodesulfobacteriota</taxon>
        <taxon>Desulfobacteria</taxon>
        <taxon>Desulfobacterales</taxon>
        <taxon>Desulfobacteraceae</taxon>
        <taxon>environmental samples</taxon>
    </lineage>
</organism>
<evidence type="ECO:0000259" key="8">
    <source>
        <dbReference type="Pfam" id="PF00155"/>
    </source>
</evidence>
<dbReference type="InterPro" id="IPR019942">
    <property type="entry name" value="DapL/ALD1"/>
</dbReference>
<dbReference type="EC" id="2.6.1.-" evidence="7"/>
<keyword evidence="5" id="KW-0663">Pyridoxal phosphate</keyword>
<evidence type="ECO:0000256" key="5">
    <source>
        <dbReference type="ARBA" id="ARBA00022898"/>
    </source>
</evidence>
<dbReference type="PANTHER" id="PTHR42832">
    <property type="entry name" value="AMINO ACID AMINOTRANSFERASE"/>
    <property type="match status" value="1"/>
</dbReference>
<evidence type="ECO:0000256" key="6">
    <source>
        <dbReference type="ARBA" id="ARBA00051934"/>
    </source>
</evidence>
<proteinExistence type="inferred from homology"/>
<dbReference type="InterPro" id="IPR004839">
    <property type="entry name" value="Aminotransferase_I/II_large"/>
</dbReference>
<dbReference type="Pfam" id="PF00155">
    <property type="entry name" value="Aminotran_1_2"/>
    <property type="match status" value="1"/>
</dbReference>
<dbReference type="Gene3D" id="3.90.1150.10">
    <property type="entry name" value="Aspartate Aminotransferase, domain 1"/>
    <property type="match status" value="1"/>
</dbReference>
<dbReference type="InterPro" id="IPR019881">
    <property type="entry name" value="DAP-NH2Trfase_DapL_Desulfo"/>
</dbReference>
<dbReference type="InterPro" id="IPR004838">
    <property type="entry name" value="NHTrfase_class1_PyrdxlP-BS"/>
</dbReference>
<evidence type="ECO:0000256" key="2">
    <source>
        <dbReference type="ARBA" id="ARBA00004982"/>
    </source>
</evidence>
<comment type="pathway">
    <text evidence="2">Amino-acid biosynthesis; L-lysine biosynthesis via DAP pathway; LL-2,6-diaminopimelate from (S)-tetrahydrodipicolinate (aminotransferase route): step 1/1.</text>
</comment>
<dbReference type="PROSITE" id="PS00105">
    <property type="entry name" value="AA_TRANSFER_CLASS_1"/>
    <property type="match status" value="1"/>
</dbReference>
<protein>
    <recommendedName>
        <fullName evidence="7">Aminotransferase</fullName>
        <ecNumber evidence="7">2.6.1.-</ecNumber>
    </recommendedName>
</protein>
<dbReference type="InterPro" id="IPR015424">
    <property type="entry name" value="PyrdxlP-dep_Trfase"/>
</dbReference>
<dbReference type="HAMAP" id="MF_01642">
    <property type="entry name" value="DapL_aminotrans_1"/>
    <property type="match status" value="1"/>
</dbReference>
<reference evidence="9" key="1">
    <citation type="submission" date="2019-01" db="EMBL/GenBank/DDBJ databases">
        <authorList>
            <consortium name="Genoscope - CEA"/>
            <person name="William W."/>
        </authorList>
    </citation>
    <scope>NUCLEOTIDE SEQUENCE</scope>
    <source>
        <strain evidence="9">CR-1</strain>
    </source>
</reference>
<evidence type="ECO:0000313" key="9">
    <source>
        <dbReference type="EMBL" id="VEN74220.1"/>
    </source>
</evidence>
<evidence type="ECO:0000256" key="4">
    <source>
        <dbReference type="ARBA" id="ARBA00022679"/>
    </source>
</evidence>
<keyword evidence="3 7" id="KW-0032">Aminotransferase</keyword>
<dbReference type="Gene3D" id="3.40.640.10">
    <property type="entry name" value="Type I PLP-dependent aspartate aminotransferase-like (Major domain)"/>
    <property type="match status" value="1"/>
</dbReference>
<dbReference type="SUPFAM" id="SSF53383">
    <property type="entry name" value="PLP-dependent transferases"/>
    <property type="match status" value="1"/>
</dbReference>
<comment type="catalytic activity">
    <reaction evidence="6">
        <text>(2S,6S)-2,6-diaminopimelate + 2-oxoglutarate = (S)-2,3,4,5-tetrahydrodipicolinate + L-glutamate + H2O + H(+)</text>
        <dbReference type="Rhea" id="RHEA:23988"/>
        <dbReference type="ChEBI" id="CHEBI:15377"/>
        <dbReference type="ChEBI" id="CHEBI:15378"/>
        <dbReference type="ChEBI" id="CHEBI:16810"/>
        <dbReference type="ChEBI" id="CHEBI:16845"/>
        <dbReference type="ChEBI" id="CHEBI:29985"/>
        <dbReference type="ChEBI" id="CHEBI:57609"/>
        <dbReference type="EC" id="2.6.1.83"/>
    </reaction>
</comment>
<dbReference type="UniPathway" id="UPA00034">
    <property type="reaction ID" value="UER00466"/>
</dbReference>
<evidence type="ECO:0000256" key="1">
    <source>
        <dbReference type="ARBA" id="ARBA00001933"/>
    </source>
</evidence>
<dbReference type="GO" id="GO:0010285">
    <property type="term" value="F:L,L-diaminopimelate aminotransferase activity"/>
    <property type="evidence" value="ECO:0007669"/>
    <property type="project" value="UniProtKB-EC"/>
</dbReference>
<dbReference type="AlphaFoldDB" id="A0A484HG82"/>